<keyword evidence="3 8" id="KW-0378">Hydrolase</keyword>
<keyword evidence="6 8" id="KW-0326">Glycosidase</keyword>
<keyword evidence="14" id="KW-1185">Reference proteome</keyword>
<dbReference type="Pfam" id="PF00704">
    <property type="entry name" value="Glyco_hydro_18"/>
    <property type="match status" value="1"/>
</dbReference>
<proteinExistence type="inferred from homology"/>
<reference evidence="13" key="1">
    <citation type="submission" date="2023-03" db="EMBL/GenBank/DDBJ databases">
        <title>Complete genome of Cladonia borealis.</title>
        <authorList>
            <person name="Park H."/>
        </authorList>
    </citation>
    <scope>NUCLEOTIDE SEQUENCE</scope>
    <source>
        <strain evidence="13">ANT050790</strain>
    </source>
</reference>
<accession>A0AA39R7J9</accession>
<keyword evidence="11" id="KW-0732">Signal</keyword>
<evidence type="ECO:0000256" key="1">
    <source>
        <dbReference type="ARBA" id="ARBA00000822"/>
    </source>
</evidence>
<evidence type="ECO:0000313" key="13">
    <source>
        <dbReference type="EMBL" id="KAK0516303.1"/>
    </source>
</evidence>
<dbReference type="PROSITE" id="PS51910">
    <property type="entry name" value="GH18_2"/>
    <property type="match status" value="1"/>
</dbReference>
<name>A0AA39R7J9_9LECA</name>
<keyword evidence="7" id="KW-0624">Polysaccharide degradation</keyword>
<feature type="compositionally biased region" description="Low complexity" evidence="10">
    <location>
        <begin position="116"/>
        <end position="129"/>
    </location>
</feature>
<feature type="chain" id="PRO_5041452127" description="chitinase" evidence="11">
    <location>
        <begin position="23"/>
        <end position="486"/>
    </location>
</feature>
<evidence type="ECO:0000256" key="7">
    <source>
        <dbReference type="ARBA" id="ARBA00023326"/>
    </source>
</evidence>
<evidence type="ECO:0000256" key="11">
    <source>
        <dbReference type="SAM" id="SignalP"/>
    </source>
</evidence>
<feature type="domain" description="GH18" evidence="12">
    <location>
        <begin position="187"/>
        <end position="486"/>
    </location>
</feature>
<dbReference type="EC" id="3.2.1.14" evidence="2"/>
<organism evidence="13 14">
    <name type="scientific">Cladonia borealis</name>
    <dbReference type="NCBI Taxonomy" id="184061"/>
    <lineage>
        <taxon>Eukaryota</taxon>
        <taxon>Fungi</taxon>
        <taxon>Dikarya</taxon>
        <taxon>Ascomycota</taxon>
        <taxon>Pezizomycotina</taxon>
        <taxon>Lecanoromycetes</taxon>
        <taxon>OSLEUM clade</taxon>
        <taxon>Lecanoromycetidae</taxon>
        <taxon>Lecanorales</taxon>
        <taxon>Lecanorineae</taxon>
        <taxon>Cladoniaceae</taxon>
        <taxon>Cladonia</taxon>
    </lineage>
</organism>
<dbReference type="PANTHER" id="PTHR45708:SF49">
    <property type="entry name" value="ENDOCHITINASE"/>
    <property type="match status" value="1"/>
</dbReference>
<comment type="similarity">
    <text evidence="9">Belongs to the glycosyl hydrolase 18 family.</text>
</comment>
<dbReference type="InterPro" id="IPR001579">
    <property type="entry name" value="Glyco_hydro_18_chit_AS"/>
</dbReference>
<dbReference type="InterPro" id="IPR001223">
    <property type="entry name" value="Glyco_hydro18_cat"/>
</dbReference>
<evidence type="ECO:0000256" key="2">
    <source>
        <dbReference type="ARBA" id="ARBA00012729"/>
    </source>
</evidence>
<keyword evidence="4" id="KW-0146">Chitin degradation</keyword>
<dbReference type="InterPro" id="IPR050542">
    <property type="entry name" value="Glycosyl_Hydrlase18_Chitinase"/>
</dbReference>
<dbReference type="Gene3D" id="3.20.20.80">
    <property type="entry name" value="Glycosidases"/>
    <property type="match status" value="1"/>
</dbReference>
<feature type="region of interest" description="Disordered" evidence="10">
    <location>
        <begin position="116"/>
        <end position="156"/>
    </location>
</feature>
<evidence type="ECO:0000256" key="5">
    <source>
        <dbReference type="ARBA" id="ARBA00023277"/>
    </source>
</evidence>
<dbReference type="GO" id="GO:0005576">
    <property type="term" value="C:extracellular region"/>
    <property type="evidence" value="ECO:0007669"/>
    <property type="project" value="TreeGrafter"/>
</dbReference>
<evidence type="ECO:0000256" key="6">
    <source>
        <dbReference type="ARBA" id="ARBA00023295"/>
    </source>
</evidence>
<evidence type="ECO:0000256" key="10">
    <source>
        <dbReference type="SAM" id="MobiDB-lite"/>
    </source>
</evidence>
<dbReference type="AlphaFoldDB" id="A0AA39R7J9"/>
<protein>
    <recommendedName>
        <fullName evidence="2">chitinase</fullName>
        <ecNumber evidence="2">3.2.1.14</ecNumber>
    </recommendedName>
</protein>
<dbReference type="PROSITE" id="PS01095">
    <property type="entry name" value="GH18_1"/>
    <property type="match status" value="1"/>
</dbReference>
<evidence type="ECO:0000259" key="12">
    <source>
        <dbReference type="PROSITE" id="PS51910"/>
    </source>
</evidence>
<sequence length="486" mass="50294">MLFKFFSASALSAIALLTQISTQTSHHGRRSRTYPLGDHKPVALQRRDVTQPEVVQLQSEYSQFKGWMTTFFASANASDPGVATLQVQFTAYDGWITNFFGQAGIASASAASIAPMTSKPPASVKSAPVSSPPPASASSASTSLSSPSGTASPLYANSTGPANVPVAGPTGTGSAGAVATFNAKASTNQAVYYGQTPQTADVALGTICEDPSVDIVVLAFLKTYFGPGGYPVLNLGAACGSDATTEAQAKGATGILNCPEVAGNITICQNKGKKVMLSLGGADGTTVFASEQQAVAFATTVWDIFGGGTSDVGRPFGNNKLDGFDIDTEQKNPAYYTNFTTALRQTFTQDPSKTYYISAAPQCPRPDASIPLDAMQEMDFVWVQFYNNGDCNVGESGFMASLTAWSGDLSAKGAGPQLYIGGPACETCGPHGFLEPTAVAPAIQAVHSTGLKNVGGMMLWDGSEAMLNTNGTGGKTYLQVVKAALT</sequence>
<evidence type="ECO:0000256" key="3">
    <source>
        <dbReference type="ARBA" id="ARBA00022801"/>
    </source>
</evidence>
<feature type="compositionally biased region" description="Low complexity" evidence="10">
    <location>
        <begin position="136"/>
        <end position="154"/>
    </location>
</feature>
<evidence type="ECO:0000256" key="9">
    <source>
        <dbReference type="RuleBase" id="RU004453"/>
    </source>
</evidence>
<gene>
    <name evidence="13" type="ORF">JMJ35_000906</name>
</gene>
<dbReference type="GO" id="GO:0000272">
    <property type="term" value="P:polysaccharide catabolic process"/>
    <property type="evidence" value="ECO:0007669"/>
    <property type="project" value="UniProtKB-KW"/>
</dbReference>
<evidence type="ECO:0000313" key="14">
    <source>
        <dbReference type="Proteomes" id="UP001166286"/>
    </source>
</evidence>
<comment type="catalytic activity">
    <reaction evidence="1">
        <text>Random endo-hydrolysis of N-acetyl-beta-D-glucosaminide (1-&gt;4)-beta-linkages in chitin and chitodextrins.</text>
        <dbReference type="EC" id="3.2.1.14"/>
    </reaction>
</comment>
<dbReference type="SUPFAM" id="SSF51445">
    <property type="entry name" value="(Trans)glycosidases"/>
    <property type="match status" value="1"/>
</dbReference>
<dbReference type="InterPro" id="IPR017853">
    <property type="entry name" value="GH"/>
</dbReference>
<dbReference type="GO" id="GO:0006032">
    <property type="term" value="P:chitin catabolic process"/>
    <property type="evidence" value="ECO:0007669"/>
    <property type="project" value="UniProtKB-KW"/>
</dbReference>
<evidence type="ECO:0000256" key="4">
    <source>
        <dbReference type="ARBA" id="ARBA00023024"/>
    </source>
</evidence>
<keyword evidence="5" id="KW-0119">Carbohydrate metabolism</keyword>
<dbReference type="PANTHER" id="PTHR45708">
    <property type="entry name" value="ENDOCHITINASE"/>
    <property type="match status" value="1"/>
</dbReference>
<dbReference type="GO" id="GO:0008843">
    <property type="term" value="F:endochitinase activity"/>
    <property type="evidence" value="ECO:0007669"/>
    <property type="project" value="UniProtKB-EC"/>
</dbReference>
<evidence type="ECO:0000256" key="8">
    <source>
        <dbReference type="RuleBase" id="RU000489"/>
    </source>
</evidence>
<feature type="signal peptide" evidence="11">
    <location>
        <begin position="1"/>
        <end position="22"/>
    </location>
</feature>
<comment type="caution">
    <text evidence="13">The sequence shown here is derived from an EMBL/GenBank/DDBJ whole genome shotgun (WGS) entry which is preliminary data.</text>
</comment>
<dbReference type="EMBL" id="JAFEKC020000002">
    <property type="protein sequence ID" value="KAK0516303.1"/>
    <property type="molecule type" value="Genomic_DNA"/>
</dbReference>
<dbReference type="Proteomes" id="UP001166286">
    <property type="component" value="Unassembled WGS sequence"/>
</dbReference>